<organism evidence="6 7">
    <name type="scientific">Paenibacillus campinasensis</name>
    <dbReference type="NCBI Taxonomy" id="66347"/>
    <lineage>
        <taxon>Bacteria</taxon>
        <taxon>Bacillati</taxon>
        <taxon>Bacillota</taxon>
        <taxon>Bacilli</taxon>
        <taxon>Bacillales</taxon>
        <taxon>Paenibacillaceae</taxon>
        <taxon>Paenibacillus</taxon>
    </lineage>
</organism>
<dbReference type="GO" id="GO:0016787">
    <property type="term" value="F:hydrolase activity"/>
    <property type="evidence" value="ECO:0007669"/>
    <property type="project" value="UniProtKB-KW"/>
</dbReference>
<dbReference type="AlphaFoldDB" id="A0A268F1D5"/>
<dbReference type="SUPFAM" id="SSF54197">
    <property type="entry name" value="HIT-like"/>
    <property type="match status" value="1"/>
</dbReference>
<comment type="caution">
    <text evidence="6">The sequence shown here is derived from an EMBL/GenBank/DDBJ whole genome shotgun (WGS) entry which is preliminary data.</text>
</comment>
<keyword evidence="8" id="KW-1185">Reference proteome</keyword>
<evidence type="ECO:0000313" key="6">
    <source>
        <dbReference type="EMBL" id="PAD79180.1"/>
    </source>
</evidence>
<evidence type="ECO:0000256" key="1">
    <source>
        <dbReference type="PIRSR" id="PIRSR601310-1"/>
    </source>
</evidence>
<dbReference type="PROSITE" id="PS51084">
    <property type="entry name" value="HIT_2"/>
    <property type="match status" value="1"/>
</dbReference>
<dbReference type="Gene3D" id="3.30.428.10">
    <property type="entry name" value="HIT-like"/>
    <property type="match status" value="1"/>
</dbReference>
<evidence type="ECO:0000313" key="8">
    <source>
        <dbReference type="Proteomes" id="UP000435177"/>
    </source>
</evidence>
<dbReference type="EMBL" id="NPBY01000013">
    <property type="protein sequence ID" value="PAD79180.1"/>
    <property type="molecule type" value="Genomic_DNA"/>
</dbReference>
<dbReference type="Proteomes" id="UP000435177">
    <property type="component" value="Unassembled WGS sequence"/>
</dbReference>
<sequence length="110" mass="12648">MTDDFYCDEVLNGRTAVQKVFETERVLAFHHTRPYYPVHIVVIPKRHIASLVTLEEADNPLLIEMMDIIKQVANQVVAEHGAARVNTNLGNYQDSKHLHFHVVFGEPLKR</sequence>
<feature type="domain" description="HIT" evidence="4">
    <location>
        <begin position="6"/>
        <end position="110"/>
    </location>
</feature>
<keyword evidence="6" id="KW-0378">Hydrolase</keyword>
<evidence type="ECO:0000313" key="7">
    <source>
        <dbReference type="Proteomes" id="UP000215596"/>
    </source>
</evidence>
<dbReference type="EMBL" id="WOAA01000042">
    <property type="protein sequence ID" value="MUG68935.1"/>
    <property type="molecule type" value="Genomic_DNA"/>
</dbReference>
<dbReference type="RefSeq" id="WP_095263776.1">
    <property type="nucleotide sequence ID" value="NZ_NPBY01000013.1"/>
</dbReference>
<feature type="active site" description="Tele-AMP-histidine intermediate" evidence="1">
    <location>
        <position position="99"/>
    </location>
</feature>
<reference evidence="5 8" key="2">
    <citation type="submission" date="2019-11" db="EMBL/GenBank/DDBJ databases">
        <title>Draft genome sequences of five Paenibacillus species of dairy origin.</title>
        <authorList>
            <person name="Olajide A.M."/>
            <person name="Chen S."/>
            <person name="Lapointe G."/>
        </authorList>
    </citation>
    <scope>NUCLEOTIDE SEQUENCE [LARGE SCALE GENOMIC DNA]</scope>
    <source>
        <strain evidence="5 8">3CS1</strain>
    </source>
</reference>
<reference evidence="6 7" key="1">
    <citation type="submission" date="2017-07" db="EMBL/GenBank/DDBJ databases">
        <title>Isolation and whole genome analysis of endospore-forming bacteria from heroin.</title>
        <authorList>
            <person name="Kalinowski J."/>
            <person name="Ahrens B."/>
            <person name="Al-Dilaimi A."/>
            <person name="Winkler A."/>
            <person name="Wibberg D."/>
            <person name="Schleenbecker U."/>
            <person name="Ruckert C."/>
            <person name="Wolfel R."/>
            <person name="Grass G."/>
        </authorList>
    </citation>
    <scope>NUCLEOTIDE SEQUENCE [LARGE SCALE GENOMIC DNA]</scope>
    <source>
        <strain evidence="6 7">7537-G1</strain>
    </source>
</reference>
<evidence type="ECO:0000256" key="3">
    <source>
        <dbReference type="PROSITE-ProRule" id="PRU00464"/>
    </source>
</evidence>
<protein>
    <submittedName>
        <fullName evidence="5">HIT domain-containing protein</fullName>
    </submittedName>
    <submittedName>
        <fullName evidence="6">HIT family hydrolase</fullName>
    </submittedName>
</protein>
<gene>
    <name evidence="6" type="ORF">CHH67_04400</name>
    <name evidence="5" type="ORF">GNP94_23495</name>
</gene>
<proteinExistence type="predicted"/>
<evidence type="ECO:0000256" key="2">
    <source>
        <dbReference type="PIRSR" id="PIRSR601310-3"/>
    </source>
</evidence>
<dbReference type="OrthoDB" id="9784774at2"/>
<dbReference type="PRINTS" id="PR00332">
    <property type="entry name" value="HISTRIAD"/>
</dbReference>
<dbReference type="PANTHER" id="PTHR23089">
    <property type="entry name" value="HISTIDINE TRIAD HIT PROTEIN"/>
    <property type="match status" value="1"/>
</dbReference>
<dbReference type="Proteomes" id="UP000215596">
    <property type="component" value="Unassembled WGS sequence"/>
</dbReference>
<name>A0A268F1D5_9BACL</name>
<evidence type="ECO:0000259" key="4">
    <source>
        <dbReference type="PROSITE" id="PS51084"/>
    </source>
</evidence>
<dbReference type="InterPro" id="IPR011146">
    <property type="entry name" value="HIT-like"/>
</dbReference>
<dbReference type="Pfam" id="PF11969">
    <property type="entry name" value="DcpS_C"/>
    <property type="match status" value="1"/>
</dbReference>
<feature type="short sequence motif" description="Histidine triad motif" evidence="2 3">
    <location>
        <begin position="97"/>
        <end position="101"/>
    </location>
</feature>
<dbReference type="InterPro" id="IPR036265">
    <property type="entry name" value="HIT-like_sf"/>
</dbReference>
<accession>A0A268F1D5</accession>
<evidence type="ECO:0000313" key="5">
    <source>
        <dbReference type="EMBL" id="MUG68935.1"/>
    </source>
</evidence>
<dbReference type="InterPro" id="IPR001310">
    <property type="entry name" value="Histidine_triad_HIT"/>
</dbReference>